<dbReference type="GO" id="GO:0030313">
    <property type="term" value="C:cell envelope"/>
    <property type="evidence" value="ECO:0007669"/>
    <property type="project" value="UniProtKB-SubCell"/>
</dbReference>
<feature type="compositionally biased region" description="Basic and acidic residues" evidence="2">
    <location>
        <begin position="973"/>
        <end position="984"/>
    </location>
</feature>
<evidence type="ECO:0000256" key="1">
    <source>
        <dbReference type="ARBA" id="ARBA00004196"/>
    </source>
</evidence>
<comment type="subcellular location">
    <subcellularLocation>
        <location evidence="1">Cell envelope</location>
    </subcellularLocation>
</comment>
<feature type="compositionally biased region" description="Basic and acidic residues" evidence="2">
    <location>
        <begin position="1687"/>
        <end position="1697"/>
    </location>
</feature>
<keyword evidence="5" id="KW-0614">Plasmid</keyword>
<keyword evidence="3" id="KW-1133">Transmembrane helix</keyword>
<proteinExistence type="predicted"/>
<sequence length="1757" mass="191213">MHRKFLASCLASVLTVSTLLAVTMPAGAAENRQATTQAASTVSTKALTVQVPSGASITINGRDVGLNPADGYDPNPSDNDISTMKVIGTGAGTTELKNLPAGWYVSTQTWNWQGRNGIRYHVWSGSTNYNWFLSGATNFKHCVYELRSLDYFRFGDESNLLTGYDWSQNQTLHGYIENAQPGYHIVAGWSGGGQPLSDRYRYQWTADDDPSLTITHDFMYDSGEAPADWSKLMAWLPDGSPVTGFNPNGSSNKIPTGTKSVTWTGIPDGWNVSDTRVRTDRIVTDFSKTGQADRTVILFYSDDYEPTYTADQLKKLIATTDTGDPITGFDPVDGGTFALPATATGVTIDGLPEGWTLEGPDYDGTSITYQVSSPDSKIIRRYTFALPDHTPTLDDLADLTPTTDGGKTIDGFDPTKSGTYQVPEDATVSWTGIPRNGWTWSHVKGTLAWTIASVDGQYSFTYTFLPTHDPVADDLVGVTATTDTGEAVEGFDPVNGGTFPVPAGTKQVSLGNIPDGWTATPLDGGIGYTLTASNGLTVTYTFDVQPYTQMTADELAALAKYQWKSDDSTVQATANDTDTLEGHPTDWTLVWSGTGTNPLTEDPDAGWYDSKGNKVEASSLDAYEYRMKVTGLTSGVTATFTLHTSLRNEPIIHNVSFDMKGGSPQERTKRVIDGKTVAQPADPTREGYRFAGWLLNGKPYDFSTPVTANIVLTASWTAIGEHAIIFDSAGGSFIPAQTVEDGETGTQPEPPTREGYTFKGWLLDGQPYDFTQPVTGDITLTADWEQSMLSVTFDPGDGEPVTKDLTLVADWMKAEHTVTFDTDGGAELPSQTVADGETATQPEVPVRDGYVFLGWLLNGKAYDFSTPVTGDITLTASWEKEKPATHTIRFDTADGTTIPAQTVTDGSMATKPADPTRKGYMFNGWTVNGQPYDFSTPVTADLTIIAKWVPLPVEHTVLFDAGDGSKPTPTTVEDGKPVDKPKDPTRKGYTFDGWLLNGKAYDFTQPVTGDITLTGSWTRLTHTVTFDTNGGTPVASQSVEDGGVITSPKDPTREGYTFKGWLLNGKSYDFQTPVTGDITLTANWAKAKPASHTVTFDAANGSKPDTVKVEDGKTVTKPKDPTREGYTFQGWTSGGKTYDFDAPVTADITLTAQWEKNKPVTHTVTIDPANGTTADKLQVENGQTVRKPADPVRKGHTFQGWYQGDKPYDFSTPVTGDITITAHWSEDKPTPVTHTVTINPDNGEKTTTIKVEDGKTVTKPADPVLEGFTFTGWYKGNNPYEFSTPVTGDFTLTAHWQQSTPPMTIRTVTIDPANGEKTTVLKVEDGQKLTKPTDPKKNGYTFLAWYLNDKPYDFNQPVTGDITIVAQWEKNKPKTHTVTYDYAYDGLKGTAVVTDGKPLPKPTDPKRAGHVFKGWRLDGRTYDFNQPVTKDLTLTADWELSVPDRHTVTFDTKGGSAVSPITVKDGNTIAKPMTPTRKGYEFKGWLLNGKPYDFTTPVTSDITLIADWEKAGTTKPSYGIDDLKDLGFLVDGKPYKPFDPNTHEYRLGDGEHTVKIGKGTISADWRIMSDTVRQPDGTNKIGYSLTSPDGSFTVSYTFAWNEKAPEYTADDLKHVSATINGKPVNGFNPTHDGSYTVPDGSTVKIEGLPSEWRMTEDHDPAQPSMWLRYTITSPDSNVKVSYTFTSDKKGETTKPETGDTNQTEPGKGVDGTIANTVDSQLSSTGIGITRPLILAVPLLLAGIVIAVWPSLRRKRIR</sequence>
<feature type="transmembrane region" description="Helical" evidence="3">
    <location>
        <begin position="1732"/>
        <end position="1751"/>
    </location>
</feature>
<feature type="region of interest" description="Disordered" evidence="2">
    <location>
        <begin position="960"/>
        <end position="984"/>
    </location>
</feature>
<name>A0A0A0UVF5_BIFBR</name>
<feature type="chain" id="PRO_5001970623" evidence="4">
    <location>
        <begin position="29"/>
        <end position="1757"/>
    </location>
</feature>
<dbReference type="NCBIfam" id="TIGR02543">
    <property type="entry name" value="List_Bact_rpt"/>
    <property type="match status" value="10"/>
</dbReference>
<dbReference type="InterPro" id="IPR042229">
    <property type="entry name" value="Listeria/Bacterioides_rpt_sf"/>
</dbReference>
<evidence type="ECO:0000256" key="2">
    <source>
        <dbReference type="SAM" id="MobiDB-lite"/>
    </source>
</evidence>
<organism evidence="5">
    <name type="scientific">Bifidobacterium breve</name>
    <dbReference type="NCBI Taxonomy" id="1685"/>
    <lineage>
        <taxon>Bacteria</taxon>
        <taxon>Bacillati</taxon>
        <taxon>Actinomycetota</taxon>
        <taxon>Actinomycetes</taxon>
        <taxon>Bifidobacteriales</taxon>
        <taxon>Bifidobacteriaceae</taxon>
        <taxon>Bifidobacterium</taxon>
    </lineage>
</organism>
<feature type="region of interest" description="Disordered" evidence="2">
    <location>
        <begin position="1031"/>
        <end position="1050"/>
    </location>
</feature>
<accession>A0A0A0UVF5</accession>
<feature type="signal peptide" evidence="4">
    <location>
        <begin position="1"/>
        <end position="28"/>
    </location>
</feature>
<evidence type="ECO:0000313" key="5">
    <source>
        <dbReference type="EMBL" id="AIW55248.1"/>
    </source>
</evidence>
<dbReference type="Pfam" id="PF09479">
    <property type="entry name" value="Flg_new"/>
    <property type="match status" value="12"/>
</dbReference>
<evidence type="ECO:0000256" key="4">
    <source>
        <dbReference type="SAM" id="SignalP"/>
    </source>
</evidence>
<dbReference type="InterPro" id="IPR013378">
    <property type="entry name" value="InlB-like_B-rpt"/>
</dbReference>
<protein>
    <submittedName>
        <fullName evidence="5">Cell wall/surface repeat protein containing internalin domains</fullName>
    </submittedName>
</protein>
<feature type="region of interest" description="Disordered" evidence="2">
    <location>
        <begin position="1687"/>
        <end position="1713"/>
    </location>
</feature>
<keyword evidence="4" id="KW-0732">Signal</keyword>
<evidence type="ECO:0000256" key="3">
    <source>
        <dbReference type="SAM" id="Phobius"/>
    </source>
</evidence>
<gene>
    <name evidence="5" type="ORF">B7017_p0199</name>
</gene>
<dbReference type="EMBL" id="KM406416">
    <property type="protein sequence ID" value="AIW55248.1"/>
    <property type="molecule type" value="Genomic_DNA"/>
</dbReference>
<keyword evidence="3" id="KW-0812">Transmembrane</keyword>
<dbReference type="Gene3D" id="2.60.40.4270">
    <property type="entry name" value="Listeria-Bacteroides repeat domain"/>
    <property type="match status" value="12"/>
</dbReference>
<geneLocation type="plasmid" evidence="5">
    <name>megaplasmid pMP7017</name>
</geneLocation>
<reference evidence="5" key="1">
    <citation type="journal article" date="2015" name="Appl. Environ. Microbiol.">
        <title>Discovery of a conjugative megaplasmid in Bifidobacterium breve.</title>
        <authorList>
            <person name="Bottacini F."/>
            <person name="O'Connell Motherway M."/>
            <person name="Casey E."/>
            <person name="McDonnell B."/>
            <person name="Mahony J."/>
            <person name="Ventura M."/>
            <person name="van Sinderen D."/>
        </authorList>
    </citation>
    <scope>NUCLEOTIDE SEQUENCE</scope>
    <source>
        <strain evidence="5">JCM 7017</strain>
        <plasmid evidence="5">megaplasmid pMP7017</plasmid>
    </source>
</reference>
<keyword evidence="3" id="KW-0472">Membrane</keyword>